<accession>A0A0V1M2Z4</accession>
<dbReference type="AlphaFoldDB" id="A0A0V1M2Z4"/>
<evidence type="ECO:0000313" key="2">
    <source>
        <dbReference type="Proteomes" id="UP000054843"/>
    </source>
</evidence>
<sequence length="239" mass="27335">MHYDDAVREDQEESRILCYFVIERSPRPSCTGVHMQATHPMMANGALVQRCRLRGNVLPVSRNHFLTQQGKRLNQCKERRQPSGQQQERMKKSALKGACFVGKEVTEKIHSFDSVKMHLETGLTQDIENITTDNSAANYVTKWSPTAERKIHFTKVEDQVARHCVCNILVLRAGVCESQISRDCDALRSIIGLSSSNADYELAGQKLKERFDWPYMYGDEIDTRTAYGHHQRMDDGEDL</sequence>
<keyword evidence="2" id="KW-1185">Reference proteome</keyword>
<gene>
    <name evidence="1" type="ORF">T10_3</name>
</gene>
<evidence type="ECO:0000313" key="1">
    <source>
        <dbReference type="EMBL" id="KRZ66118.1"/>
    </source>
</evidence>
<dbReference type="EMBL" id="JYDO01000264">
    <property type="protein sequence ID" value="KRZ66118.1"/>
    <property type="molecule type" value="Genomic_DNA"/>
</dbReference>
<name>A0A0V1M2Z4_9BILA</name>
<dbReference type="Proteomes" id="UP000054843">
    <property type="component" value="Unassembled WGS sequence"/>
</dbReference>
<comment type="caution">
    <text evidence="1">The sequence shown here is derived from an EMBL/GenBank/DDBJ whole genome shotgun (WGS) entry which is preliminary data.</text>
</comment>
<protein>
    <submittedName>
        <fullName evidence="1">Uncharacterized protein</fullName>
    </submittedName>
</protein>
<reference evidence="1 2" key="1">
    <citation type="submission" date="2015-01" db="EMBL/GenBank/DDBJ databases">
        <title>Evolution of Trichinella species and genotypes.</title>
        <authorList>
            <person name="Korhonen P.K."/>
            <person name="Edoardo P."/>
            <person name="Giuseppe L.R."/>
            <person name="Gasser R.B."/>
        </authorList>
    </citation>
    <scope>NUCLEOTIDE SEQUENCE [LARGE SCALE GENOMIC DNA]</scope>
    <source>
        <strain evidence="1">ISS1980</strain>
    </source>
</reference>
<proteinExistence type="predicted"/>
<organism evidence="1 2">
    <name type="scientific">Trichinella papuae</name>
    <dbReference type="NCBI Taxonomy" id="268474"/>
    <lineage>
        <taxon>Eukaryota</taxon>
        <taxon>Metazoa</taxon>
        <taxon>Ecdysozoa</taxon>
        <taxon>Nematoda</taxon>
        <taxon>Enoplea</taxon>
        <taxon>Dorylaimia</taxon>
        <taxon>Trichinellida</taxon>
        <taxon>Trichinellidae</taxon>
        <taxon>Trichinella</taxon>
    </lineage>
</organism>